<feature type="compositionally biased region" description="Low complexity" evidence="4">
    <location>
        <begin position="738"/>
        <end position="747"/>
    </location>
</feature>
<dbReference type="GO" id="GO:0070840">
    <property type="term" value="F:dynein complex binding"/>
    <property type="evidence" value="ECO:0007669"/>
    <property type="project" value="InterPro"/>
</dbReference>
<evidence type="ECO:0000313" key="6">
    <source>
        <dbReference type="WBParaSite" id="maker-uti_cns_0016609-snap-gene-0.2-mRNA-1"/>
    </source>
</evidence>
<evidence type="ECO:0000256" key="3">
    <source>
        <dbReference type="SAM" id="Coils"/>
    </source>
</evidence>
<proteinExistence type="inferred from homology"/>
<dbReference type="PANTHER" id="PTHR31233">
    <property type="entry name" value="BICAUDAL D FAMILY MEMBER"/>
    <property type="match status" value="1"/>
</dbReference>
<dbReference type="GO" id="GO:0005829">
    <property type="term" value="C:cytosol"/>
    <property type="evidence" value="ECO:0007669"/>
    <property type="project" value="TreeGrafter"/>
</dbReference>
<dbReference type="GO" id="GO:0070507">
    <property type="term" value="P:regulation of microtubule cytoskeleton organization"/>
    <property type="evidence" value="ECO:0007669"/>
    <property type="project" value="TreeGrafter"/>
</dbReference>
<comment type="similarity">
    <text evidence="1">Belongs to the BicD family.</text>
</comment>
<dbReference type="InterPro" id="IPR018477">
    <property type="entry name" value="BICD"/>
</dbReference>
<evidence type="ECO:0000256" key="2">
    <source>
        <dbReference type="ARBA" id="ARBA00023054"/>
    </source>
</evidence>
<dbReference type="GO" id="GO:0008093">
    <property type="term" value="F:cytoskeletal anchor activity"/>
    <property type="evidence" value="ECO:0007669"/>
    <property type="project" value="InterPro"/>
</dbReference>
<keyword evidence="5" id="KW-1185">Reference proteome</keyword>
<keyword evidence="2 3" id="KW-0175">Coiled coil</keyword>
<organism evidence="5 6">
    <name type="scientific">Macrostomum lignano</name>
    <dbReference type="NCBI Taxonomy" id="282301"/>
    <lineage>
        <taxon>Eukaryota</taxon>
        <taxon>Metazoa</taxon>
        <taxon>Spiralia</taxon>
        <taxon>Lophotrochozoa</taxon>
        <taxon>Platyhelminthes</taxon>
        <taxon>Rhabditophora</taxon>
        <taxon>Macrostomorpha</taxon>
        <taxon>Macrostomida</taxon>
        <taxon>Macrostomidae</taxon>
        <taxon>Macrostomum</taxon>
    </lineage>
</organism>
<evidence type="ECO:0000256" key="4">
    <source>
        <dbReference type="SAM" id="MobiDB-lite"/>
    </source>
</evidence>
<feature type="region of interest" description="Disordered" evidence="4">
    <location>
        <begin position="710"/>
        <end position="749"/>
    </location>
</feature>
<sequence>PCRRVSAQQRRQAQDGEAGERDAAERVGQPGGRPAAAHRRFGELSCAPLRGPRSAASPTWIGWRGGGLSWPRRCALWRLRSARCESEVKELKSREARQLADHAELADENMALERKLLEAQRSQSGLIELVKHERRRLLEETEILSAPAGGARRLRACRASCHPAGHDLYSELAGQLRERESEREAARRRAEEAEATVERLRRELQTSRFEHDQPFAAVCCRCRRAAASHGPPGGPADLMSQSVSELSEFRGPDEAPVKRHFNLICSHSNLICTHFNLICSHFNLICSHFNLICSHFNLICSHFNLICSHFNLIYKNFNIDFHRFQSIQSYRIDLISLRWRFSIVAMPGLVPRPHPTTTSYASLEHKYLVALRQIAALQRDLNRMRSAQELQQRPDDAARLVAAQADLELVNSHLRAQLEETNASVATATERCGRTVAELRLALAEFGALYLQLCQRAGQEPQRRLADLIESRGGSGGTGNGSVAMETALDELASQADCLRLLRRHLADAAAASAAEQREEAARLRALLNTKREQIATLRSVLKTNKATAESALANLKQKYQNEKQVVSETMLRLRSELKSLKDDAAGFANLRNMFGQRCEEYVTQIDEMQRQLQAADEERKTLNSLLRMAIQQKLTLTQRLEEMEMDNERLRRLPPVGVVTPGAGGGIAEVNSSSASGRSSQPLPPLPASAQAQQPGAARIFPNASPFAAADHSRSLEAASDSDCSDDYGDADDSDGATDGAGAASGWPVALRESARLKRAASLYASFSRRFNRWSRREDND</sequence>
<dbReference type="GO" id="GO:0005794">
    <property type="term" value="C:Golgi apparatus"/>
    <property type="evidence" value="ECO:0007669"/>
    <property type="project" value="TreeGrafter"/>
</dbReference>
<name>A0A1I8IU18_9PLAT</name>
<feature type="region of interest" description="Disordered" evidence="4">
    <location>
        <begin position="1"/>
        <end position="37"/>
    </location>
</feature>
<dbReference type="AlphaFoldDB" id="A0A1I8IU18"/>
<evidence type="ECO:0000313" key="5">
    <source>
        <dbReference type="Proteomes" id="UP000095280"/>
    </source>
</evidence>
<accession>A0A1I8IU18</accession>
<feature type="coiled-coil region" evidence="3">
    <location>
        <begin position="169"/>
        <end position="210"/>
    </location>
</feature>
<reference evidence="6" key="1">
    <citation type="submission" date="2016-11" db="UniProtKB">
        <authorList>
            <consortium name="WormBaseParasite"/>
        </authorList>
    </citation>
    <scope>IDENTIFICATION</scope>
</reference>
<evidence type="ECO:0000256" key="1">
    <source>
        <dbReference type="ARBA" id="ARBA00010061"/>
    </source>
</evidence>
<feature type="compositionally biased region" description="Basic and acidic residues" evidence="4">
    <location>
        <begin position="12"/>
        <end position="25"/>
    </location>
</feature>
<protein>
    <submittedName>
        <fullName evidence="6">Bicaudal D-related protein 2</fullName>
    </submittedName>
</protein>
<feature type="compositionally biased region" description="Low complexity" evidence="4">
    <location>
        <begin position="1"/>
        <end position="11"/>
    </location>
</feature>
<feature type="region of interest" description="Disordered" evidence="4">
    <location>
        <begin position="656"/>
        <end position="696"/>
    </location>
</feature>
<dbReference type="Pfam" id="PF09730">
    <property type="entry name" value="BicD"/>
    <property type="match status" value="2"/>
</dbReference>
<dbReference type="Gene3D" id="6.10.250.2470">
    <property type="match status" value="1"/>
</dbReference>
<dbReference type="GO" id="GO:0072393">
    <property type="term" value="P:microtubule anchoring at microtubule organizing center"/>
    <property type="evidence" value="ECO:0007669"/>
    <property type="project" value="TreeGrafter"/>
</dbReference>
<feature type="coiled-coil region" evidence="3">
    <location>
        <begin position="514"/>
        <end position="654"/>
    </location>
</feature>
<dbReference type="WBParaSite" id="maker-uti_cns_0016609-snap-gene-0.2-mRNA-1">
    <property type="protein sequence ID" value="maker-uti_cns_0016609-snap-gene-0.2-mRNA-1"/>
    <property type="gene ID" value="maker-uti_cns_0016609-snap-gene-0.2"/>
</dbReference>
<feature type="compositionally biased region" description="Acidic residues" evidence="4">
    <location>
        <begin position="724"/>
        <end position="737"/>
    </location>
</feature>
<dbReference type="GO" id="GO:0034452">
    <property type="term" value="F:dynactin binding"/>
    <property type="evidence" value="ECO:0007669"/>
    <property type="project" value="TreeGrafter"/>
</dbReference>
<dbReference type="PANTHER" id="PTHR31233:SF6">
    <property type="entry name" value="PROTEIN BICAUDAL D"/>
    <property type="match status" value="1"/>
</dbReference>
<dbReference type="Proteomes" id="UP000095280">
    <property type="component" value="Unplaced"/>
</dbReference>